<reference evidence="1" key="1">
    <citation type="journal article" date="2012" name="PLoS ONE">
        <title>Gene sets for utilization of primary and secondary nutrition supplies in the distal gut of endangered iberian lynx.</title>
        <authorList>
            <person name="Alcaide M."/>
            <person name="Messina E."/>
            <person name="Richter M."/>
            <person name="Bargiela R."/>
            <person name="Peplies J."/>
            <person name="Huws S.A."/>
            <person name="Newbold C.J."/>
            <person name="Golyshin P.N."/>
            <person name="Simon M.A."/>
            <person name="Lopez G."/>
            <person name="Yakimov M.M."/>
            <person name="Ferrer M."/>
        </authorList>
    </citation>
    <scope>NUCLEOTIDE SEQUENCE</scope>
</reference>
<dbReference type="EMBL" id="AMCI01001307">
    <property type="protein sequence ID" value="EJX05978.1"/>
    <property type="molecule type" value="Genomic_DNA"/>
</dbReference>
<protein>
    <submittedName>
        <fullName evidence="1">Uncharacterized protein</fullName>
    </submittedName>
</protein>
<accession>J9GTD3</accession>
<sequence>MFLHLLRQSTHRPMLGYIPFHSCKKFPERRSQTVLYQGSRRLS</sequence>
<name>J9GTD3_9ZZZZ</name>
<organism evidence="1">
    <name type="scientific">gut metagenome</name>
    <dbReference type="NCBI Taxonomy" id="749906"/>
    <lineage>
        <taxon>unclassified sequences</taxon>
        <taxon>metagenomes</taxon>
        <taxon>organismal metagenomes</taxon>
    </lineage>
</organism>
<gene>
    <name evidence="1" type="ORF">EVA_05913</name>
</gene>
<proteinExistence type="predicted"/>
<evidence type="ECO:0000313" key="1">
    <source>
        <dbReference type="EMBL" id="EJX05978.1"/>
    </source>
</evidence>
<dbReference type="AlphaFoldDB" id="J9GTD3"/>
<comment type="caution">
    <text evidence="1">The sequence shown here is derived from an EMBL/GenBank/DDBJ whole genome shotgun (WGS) entry which is preliminary data.</text>
</comment>